<keyword evidence="4" id="KW-1015">Disulfide bond</keyword>
<dbReference type="EMBL" id="GAHY01002343">
    <property type="protein sequence ID" value="JAA75167.1"/>
    <property type="molecule type" value="mRNA"/>
</dbReference>
<evidence type="ECO:0000256" key="3">
    <source>
        <dbReference type="ARBA" id="ARBA00022737"/>
    </source>
</evidence>
<reference evidence="8" key="1">
    <citation type="submission" date="2013-04" db="EMBL/GenBank/DDBJ databases">
        <title>An insight into the transcriptome of the digestive tract of the blood sucking bug, Rhodnius prolixus.</title>
        <authorList>
            <person name="Ribeiro J.M.C."/>
            <person name="Genta F.A."/>
            <person name="Sorgine M.H.F."/>
            <person name="Paiva-Silva G.O."/>
            <person name="Majerowicz D."/>
            <person name="Medeiros M."/>
            <person name="Koerich L."/>
            <person name="Terra W.R."/>
            <person name="Ferreira C."/>
            <person name="Pimentel A.C."/>
            <person name="Bisch P.M."/>
            <person name="Diniz M.M.P."/>
            <person name="Nascimento R."/>
            <person name="Salmon D."/>
            <person name="Silber A.M."/>
            <person name="Alves M."/>
            <person name="Oliveira M.F."/>
            <person name="Gondim K.C."/>
            <person name="Silva Neto M.A.C."/>
            <person name="Atella G.C."/>
            <person name="Araujo H."/>
            <person name="Dias F.S."/>
            <person name="Polycarpo C.R."/>
            <person name="Fampa P."/>
            <person name="Melo A.C."/>
            <person name="Tanaka A.S."/>
            <person name="Balczun C."/>
            <person name="Oliveira J.H.M."/>
            <person name="Goncalves R."/>
            <person name="Lazoski C."/>
            <person name="Pereira M.A."/>
            <person name="Rivera-Pomar R."/>
            <person name="Diambra L."/>
            <person name="Schaub G.A."/>
            <person name="Garcia E.S."/>
            <person name="Azambuja P."/>
            <person name="Braz G.R.C."/>
            <person name="Oliveira P.L."/>
        </authorList>
    </citation>
    <scope>NUCLEOTIDE SEQUENCE</scope>
</reference>
<feature type="domain" description="Chitin-binding type-2" evidence="7">
    <location>
        <begin position="110"/>
        <end position="166"/>
    </location>
</feature>
<organism evidence="8">
    <name type="scientific">Rhodnius prolixus</name>
    <name type="common">Triatomid bug</name>
    <dbReference type="NCBI Taxonomy" id="13249"/>
    <lineage>
        <taxon>Eukaryota</taxon>
        <taxon>Metazoa</taxon>
        <taxon>Ecdysozoa</taxon>
        <taxon>Arthropoda</taxon>
        <taxon>Hexapoda</taxon>
        <taxon>Insecta</taxon>
        <taxon>Pterygota</taxon>
        <taxon>Neoptera</taxon>
        <taxon>Paraneoptera</taxon>
        <taxon>Hemiptera</taxon>
        <taxon>Heteroptera</taxon>
        <taxon>Panheteroptera</taxon>
        <taxon>Cimicomorpha</taxon>
        <taxon>Reduviidae</taxon>
        <taxon>Triatominae</taxon>
        <taxon>Rhodnius</taxon>
    </lineage>
</organism>
<dbReference type="SMART" id="SM00494">
    <property type="entry name" value="ChtBD2"/>
    <property type="match status" value="2"/>
</dbReference>
<dbReference type="GO" id="GO:0008061">
    <property type="term" value="F:chitin binding"/>
    <property type="evidence" value="ECO:0007669"/>
    <property type="project" value="UniProtKB-KW"/>
</dbReference>
<protein>
    <submittedName>
        <fullName evidence="8">Putative chitin binding peritrophin-a domain protein</fullName>
    </submittedName>
</protein>
<proteinExistence type="evidence at transcript level"/>
<keyword evidence="3" id="KW-0677">Repeat</keyword>
<sequence>MDSSNDKEEEALRNERDLRQALDTEQQLLQLANTSSNELCKDNCQTCNPNGNNKLRCHNESTIALCTSSGTEKLIRCSGLTPICHPKLNVCSSRYLINSDISSVDKQEPNFSCPSHNAYYPDVESCRKFYYCANGKPYQYKCEYNEVYNPLTRACALQSTTVPCRRFHCSGKNGRYTIYPGDPSVYALCSNNNAVEMFHCPFGQVMLETNQQCQTHCSREGLIKDYSSCSHYYECTRRLPGLFNSYKITRRSCPPNTVFDAVAAHCVPQEQYPQCATTTPSSTDEEIPVDVEEDSSTLSSSYITSTPDGITTTVTILPMETTLQY</sequence>
<feature type="region of interest" description="Disordered" evidence="6">
    <location>
        <begin position="277"/>
        <end position="301"/>
    </location>
</feature>
<dbReference type="GO" id="GO:0005576">
    <property type="term" value="C:extracellular region"/>
    <property type="evidence" value="ECO:0007669"/>
    <property type="project" value="InterPro"/>
</dbReference>
<evidence type="ECO:0000259" key="7">
    <source>
        <dbReference type="PROSITE" id="PS50940"/>
    </source>
</evidence>
<evidence type="ECO:0000256" key="5">
    <source>
        <dbReference type="ARBA" id="ARBA00023180"/>
    </source>
</evidence>
<dbReference type="SUPFAM" id="SSF57625">
    <property type="entry name" value="Invertebrate chitin-binding proteins"/>
    <property type="match status" value="2"/>
</dbReference>
<dbReference type="InterPro" id="IPR051940">
    <property type="entry name" value="Chitin_bind-dev_reg"/>
</dbReference>
<feature type="compositionally biased region" description="Acidic residues" evidence="6">
    <location>
        <begin position="283"/>
        <end position="295"/>
    </location>
</feature>
<dbReference type="Gene3D" id="2.170.140.10">
    <property type="entry name" value="Chitin binding domain"/>
    <property type="match status" value="2"/>
</dbReference>
<dbReference type="InterPro" id="IPR036508">
    <property type="entry name" value="Chitin-bd_dom_sf"/>
</dbReference>
<dbReference type="VEuPathDB" id="VectorBase:RPRC000262"/>
<evidence type="ECO:0000256" key="6">
    <source>
        <dbReference type="SAM" id="MobiDB-lite"/>
    </source>
</evidence>
<evidence type="ECO:0000256" key="4">
    <source>
        <dbReference type="ARBA" id="ARBA00023157"/>
    </source>
</evidence>
<feature type="domain" description="Chitin-binding type-2" evidence="7">
    <location>
        <begin position="214"/>
        <end position="277"/>
    </location>
</feature>
<evidence type="ECO:0000256" key="2">
    <source>
        <dbReference type="ARBA" id="ARBA00022729"/>
    </source>
</evidence>
<accession>R4FJB4</accession>
<dbReference type="PANTHER" id="PTHR23301:SF0">
    <property type="entry name" value="CHITIN-BINDING TYPE-2 DOMAIN-CONTAINING PROTEIN-RELATED"/>
    <property type="match status" value="1"/>
</dbReference>
<evidence type="ECO:0000313" key="8">
    <source>
        <dbReference type="EMBL" id="JAA75167.1"/>
    </source>
</evidence>
<keyword evidence="5" id="KW-0325">Glycoprotein</keyword>
<dbReference type="PROSITE" id="PS50940">
    <property type="entry name" value="CHIT_BIND_II"/>
    <property type="match status" value="2"/>
</dbReference>
<dbReference type="Pfam" id="PF01607">
    <property type="entry name" value="CBM_14"/>
    <property type="match status" value="2"/>
</dbReference>
<dbReference type="PANTHER" id="PTHR23301">
    <property type="entry name" value="CHITIN BINDING PERITROPHIN-A"/>
    <property type="match status" value="1"/>
</dbReference>
<dbReference type="AlphaFoldDB" id="R4FJB4"/>
<name>R4FJB4_RHOPR</name>
<keyword evidence="1" id="KW-0147">Chitin-binding</keyword>
<keyword evidence="2" id="KW-0732">Signal</keyword>
<dbReference type="InterPro" id="IPR002557">
    <property type="entry name" value="Chitin-bd_dom"/>
</dbReference>
<evidence type="ECO:0000256" key="1">
    <source>
        <dbReference type="ARBA" id="ARBA00022669"/>
    </source>
</evidence>